<evidence type="ECO:0000313" key="4">
    <source>
        <dbReference type="Proteomes" id="UP001396334"/>
    </source>
</evidence>
<proteinExistence type="inferred from homology"/>
<sequence>MSLTSLFVIQILLQSTIIVTSSCGSPTSAATVSNFTSILIFGDSTVDTGNNNFIDTVFKANHLPYGQDFPGHTPTGRFSNGKLIPDFVASVLGIKQTVPPSLDPNLSNDDLRTGVSFASAGSGFDEITTVVTGAIPVPKQLEHFKSYRANLSRIFGSNEAQNIIEKSLVIISAGTNDFGFNYYLLPTRKQHYNVGGFQDFLLKALQDLVQELYKQGCRKFVIAGLPPMGCVPVLITERLKPPFDKACLEDENNDARSYNQKLVNLLPQLQATLPGAKIVYADIYTPLQDMMTNPQKYGFTETTKGCCGTGIVEASFLCYSGTPVCEEPSKFLFWDSIHPSEAAYKALSDLLVNRVLNQFTLK</sequence>
<comment type="similarity">
    <text evidence="1">Belongs to the 'GDSL' lipolytic enzyme family.</text>
</comment>
<evidence type="ECO:0000313" key="3">
    <source>
        <dbReference type="EMBL" id="KAK8990619.1"/>
    </source>
</evidence>
<dbReference type="InterPro" id="IPR001087">
    <property type="entry name" value="GDSL"/>
</dbReference>
<name>A0ABR2PQT0_9ROSI</name>
<keyword evidence="2" id="KW-0732">Signal</keyword>
<dbReference type="InterPro" id="IPR036514">
    <property type="entry name" value="SGNH_hydro_sf"/>
</dbReference>
<evidence type="ECO:0000256" key="2">
    <source>
        <dbReference type="SAM" id="SignalP"/>
    </source>
</evidence>
<gene>
    <name evidence="3" type="ORF">V6N11_009311</name>
</gene>
<feature type="signal peptide" evidence="2">
    <location>
        <begin position="1"/>
        <end position="23"/>
    </location>
</feature>
<dbReference type="EMBL" id="JBBPBN010000054">
    <property type="protein sequence ID" value="KAK8990619.1"/>
    <property type="molecule type" value="Genomic_DNA"/>
</dbReference>
<dbReference type="Gene3D" id="3.40.50.1110">
    <property type="entry name" value="SGNH hydrolase"/>
    <property type="match status" value="1"/>
</dbReference>
<accession>A0ABR2PQT0</accession>
<evidence type="ECO:0000256" key="1">
    <source>
        <dbReference type="ARBA" id="ARBA00008668"/>
    </source>
</evidence>
<keyword evidence="4" id="KW-1185">Reference proteome</keyword>
<organism evidence="3 4">
    <name type="scientific">Hibiscus sabdariffa</name>
    <name type="common">roselle</name>
    <dbReference type="NCBI Taxonomy" id="183260"/>
    <lineage>
        <taxon>Eukaryota</taxon>
        <taxon>Viridiplantae</taxon>
        <taxon>Streptophyta</taxon>
        <taxon>Embryophyta</taxon>
        <taxon>Tracheophyta</taxon>
        <taxon>Spermatophyta</taxon>
        <taxon>Magnoliopsida</taxon>
        <taxon>eudicotyledons</taxon>
        <taxon>Gunneridae</taxon>
        <taxon>Pentapetalae</taxon>
        <taxon>rosids</taxon>
        <taxon>malvids</taxon>
        <taxon>Malvales</taxon>
        <taxon>Malvaceae</taxon>
        <taxon>Malvoideae</taxon>
        <taxon>Hibiscus</taxon>
    </lineage>
</organism>
<dbReference type="InterPro" id="IPR050592">
    <property type="entry name" value="GDSL_lipolytic_enzyme"/>
</dbReference>
<protein>
    <recommendedName>
        <fullName evidence="5">GDSL esterase/lipase At2g30310-like</fullName>
    </recommendedName>
</protein>
<reference evidence="3 4" key="1">
    <citation type="journal article" date="2024" name="G3 (Bethesda)">
        <title>Genome assembly of Hibiscus sabdariffa L. provides insights into metabolisms of medicinal natural products.</title>
        <authorList>
            <person name="Kim T."/>
        </authorList>
    </citation>
    <scope>NUCLEOTIDE SEQUENCE [LARGE SCALE GENOMIC DNA]</scope>
    <source>
        <strain evidence="3">TK-2024</strain>
        <tissue evidence="3">Old leaves</tissue>
    </source>
</reference>
<dbReference type="Pfam" id="PF00657">
    <property type="entry name" value="Lipase_GDSL"/>
    <property type="match status" value="1"/>
</dbReference>
<dbReference type="Proteomes" id="UP001396334">
    <property type="component" value="Unassembled WGS sequence"/>
</dbReference>
<dbReference type="InterPro" id="IPR035669">
    <property type="entry name" value="SGNH_plant_lipase-like"/>
</dbReference>
<evidence type="ECO:0008006" key="5">
    <source>
        <dbReference type="Google" id="ProtNLM"/>
    </source>
</evidence>
<dbReference type="PANTHER" id="PTHR45642:SF30">
    <property type="entry name" value="SGNH HYDROLASE-TYPE ESTERASE DOMAIN-CONTAINING PROTEIN"/>
    <property type="match status" value="1"/>
</dbReference>
<dbReference type="SUPFAM" id="SSF52266">
    <property type="entry name" value="SGNH hydrolase"/>
    <property type="match status" value="1"/>
</dbReference>
<comment type="caution">
    <text evidence="3">The sequence shown here is derived from an EMBL/GenBank/DDBJ whole genome shotgun (WGS) entry which is preliminary data.</text>
</comment>
<dbReference type="PANTHER" id="PTHR45642">
    <property type="entry name" value="GDSL ESTERASE/LIPASE EXL3"/>
    <property type="match status" value="1"/>
</dbReference>
<feature type="chain" id="PRO_5045403331" description="GDSL esterase/lipase At2g30310-like" evidence="2">
    <location>
        <begin position="24"/>
        <end position="362"/>
    </location>
</feature>
<dbReference type="CDD" id="cd01837">
    <property type="entry name" value="SGNH_plant_lipase_like"/>
    <property type="match status" value="1"/>
</dbReference>